<sequence length="99" mass="10536">AATLNAVNHAEQLLQTVSVQLQQLPRGLEDLGQMRGALNRVYEQVSIPQAHSNSSAEARQQVGEGVVNLAAQVTNLEGQVNQVGQMVMTIAMQVGGLCQ</sequence>
<organism evidence="1 2">
    <name type="scientific">Prorocentrum cordatum</name>
    <dbReference type="NCBI Taxonomy" id="2364126"/>
    <lineage>
        <taxon>Eukaryota</taxon>
        <taxon>Sar</taxon>
        <taxon>Alveolata</taxon>
        <taxon>Dinophyceae</taxon>
        <taxon>Prorocentrales</taxon>
        <taxon>Prorocentraceae</taxon>
        <taxon>Prorocentrum</taxon>
    </lineage>
</organism>
<gene>
    <name evidence="1" type="ORF">PCOR1329_LOCUS80923</name>
</gene>
<name>A0ABN9XY91_9DINO</name>
<keyword evidence="2" id="KW-1185">Reference proteome</keyword>
<dbReference type="Proteomes" id="UP001189429">
    <property type="component" value="Unassembled WGS sequence"/>
</dbReference>
<feature type="non-terminal residue" evidence="1">
    <location>
        <position position="99"/>
    </location>
</feature>
<evidence type="ECO:0008006" key="3">
    <source>
        <dbReference type="Google" id="ProtNLM"/>
    </source>
</evidence>
<reference evidence="1" key="1">
    <citation type="submission" date="2023-10" db="EMBL/GenBank/DDBJ databases">
        <authorList>
            <person name="Chen Y."/>
            <person name="Shah S."/>
            <person name="Dougan E. K."/>
            <person name="Thang M."/>
            <person name="Chan C."/>
        </authorList>
    </citation>
    <scope>NUCLEOTIDE SEQUENCE [LARGE SCALE GENOMIC DNA]</scope>
</reference>
<evidence type="ECO:0000313" key="1">
    <source>
        <dbReference type="EMBL" id="CAK0905130.1"/>
    </source>
</evidence>
<dbReference type="EMBL" id="CAUYUJ010021506">
    <property type="protein sequence ID" value="CAK0905130.1"/>
    <property type="molecule type" value="Genomic_DNA"/>
</dbReference>
<comment type="caution">
    <text evidence="1">The sequence shown here is derived from an EMBL/GenBank/DDBJ whole genome shotgun (WGS) entry which is preliminary data.</text>
</comment>
<accession>A0ABN9XY91</accession>
<protein>
    <recommendedName>
        <fullName evidence="3">Methyl-accepting chemotaxis protein</fullName>
    </recommendedName>
</protein>
<evidence type="ECO:0000313" key="2">
    <source>
        <dbReference type="Proteomes" id="UP001189429"/>
    </source>
</evidence>
<feature type="non-terminal residue" evidence="1">
    <location>
        <position position="1"/>
    </location>
</feature>
<proteinExistence type="predicted"/>